<evidence type="ECO:0000256" key="7">
    <source>
        <dbReference type="ARBA" id="ARBA00022989"/>
    </source>
</evidence>
<dbReference type="PRINTS" id="PR01490">
    <property type="entry name" value="RTXTOXIND"/>
</dbReference>
<dbReference type="Gene3D" id="1.10.287.470">
    <property type="entry name" value="Helix hairpin bin"/>
    <property type="match status" value="1"/>
</dbReference>
<dbReference type="InterPro" id="IPR050739">
    <property type="entry name" value="MFP"/>
</dbReference>
<protein>
    <recommendedName>
        <fullName evidence="9">Membrane fusion protein (MFP) family protein</fullName>
    </recommendedName>
</protein>
<sequence length="488" mass="53144">MSEQDAQIVPNDPPSDENQQQAVTPASDDFLKQADDPYAQGDMPVALLEFHSPTAALVNMPPTPSAQYIVWVIGGLVLFSMIGMTVFPLDRVVSTQGRLISSEPSLVIQPLDTSIIRSIDVREGDFVHKGDILTHLDPTQTGADSENLKTQMDQYQAEVDRLTAEANGLNYKPDVNNLAALPQGEAYLRRMAEFNAKVENYNKQIASLQSDLQGYVANAAMYAARAKVAGDVHKMRMELQKDQVGSRLSTLSAQNELMEVERSQISAQQQAASTRNKLAASVSEKEGYIQTWKAEVYKDLIVAQHKLAEAKGAYQKAILHSSMVALKADEDAVVLNIAKISVGSVVTPAEKIMTLVPVGKGLEIEAVMSGQDVGFVRIGNKAQVKFATFPYQQYGGAEATVKTISADSFVSGGGSGPSSEDVTPDNTSKSFYSVRLRVDKYTLHGVPNFFHPQPGMPVTAEIRVGKRTIIQYMLNSFVPLMSNGMREP</sequence>
<keyword evidence="6 9" id="KW-0812">Transmembrane</keyword>
<dbReference type="InterPro" id="IPR058982">
    <property type="entry name" value="Beta-barrel_AprE"/>
</dbReference>
<evidence type="ECO:0000313" key="15">
    <source>
        <dbReference type="Proteomes" id="UP000195633"/>
    </source>
</evidence>
<dbReference type="InterPro" id="IPR058781">
    <property type="entry name" value="HH_AprE-like"/>
</dbReference>
<keyword evidence="8 9" id="KW-0472">Membrane</keyword>
<dbReference type="RefSeq" id="WP_087635713.1">
    <property type="nucleotide sequence ID" value="NZ_CP021524.1"/>
</dbReference>
<feature type="domain" description="AprE-like long alpha-helical hairpin" evidence="12">
    <location>
        <begin position="143"/>
        <end position="317"/>
    </location>
</feature>
<dbReference type="Proteomes" id="UP000195633">
    <property type="component" value="Chromosome"/>
</dbReference>
<evidence type="ECO:0000259" key="12">
    <source>
        <dbReference type="Pfam" id="PF25994"/>
    </source>
</evidence>
<proteinExistence type="inferred from homology"/>
<name>A0A1Y0V2G7_9PROT</name>
<feature type="transmembrane region" description="Helical" evidence="9">
    <location>
        <begin position="68"/>
        <end position="89"/>
    </location>
</feature>
<reference evidence="14 15" key="1">
    <citation type="submission" date="2017-05" db="EMBL/GenBank/DDBJ databases">
        <title>Genome sequence of Acetobacter pasteurianus subsp. ascendens strain SRCM101447.</title>
        <authorList>
            <person name="Cho S.H."/>
        </authorList>
    </citation>
    <scope>NUCLEOTIDE SEQUENCE [LARGE SCALE GENOMIC DNA]</scope>
    <source>
        <strain evidence="14 15">SRCM101447</strain>
    </source>
</reference>
<keyword evidence="10" id="KW-0175">Coiled coil</keyword>
<evidence type="ECO:0000256" key="8">
    <source>
        <dbReference type="ARBA" id="ARBA00023136"/>
    </source>
</evidence>
<feature type="coiled-coil region" evidence="10">
    <location>
        <begin position="145"/>
        <end position="218"/>
    </location>
</feature>
<evidence type="ECO:0000256" key="9">
    <source>
        <dbReference type="RuleBase" id="RU365093"/>
    </source>
</evidence>
<feature type="region of interest" description="Disordered" evidence="11">
    <location>
        <begin position="1"/>
        <end position="29"/>
    </location>
</feature>
<dbReference type="EMBL" id="CP021524">
    <property type="protein sequence ID" value="ARW10573.1"/>
    <property type="molecule type" value="Genomic_DNA"/>
</dbReference>
<comment type="similarity">
    <text evidence="2 9">Belongs to the membrane fusion protein (MFP) (TC 8.A.1) family.</text>
</comment>
<dbReference type="Gene3D" id="2.40.30.170">
    <property type="match status" value="1"/>
</dbReference>
<gene>
    <name evidence="14" type="ORF">S101447_01493</name>
</gene>
<dbReference type="Pfam" id="PF25994">
    <property type="entry name" value="HH_AprE"/>
    <property type="match status" value="1"/>
</dbReference>
<evidence type="ECO:0000256" key="2">
    <source>
        <dbReference type="ARBA" id="ARBA00009477"/>
    </source>
</evidence>
<dbReference type="STRING" id="481146.A4S02_13615"/>
<keyword evidence="5 9" id="KW-0997">Cell inner membrane</keyword>
<dbReference type="InterPro" id="IPR010129">
    <property type="entry name" value="T1SS_HlyD"/>
</dbReference>
<dbReference type="GO" id="GO:0005886">
    <property type="term" value="C:plasma membrane"/>
    <property type="evidence" value="ECO:0007669"/>
    <property type="project" value="UniProtKB-SubCell"/>
</dbReference>
<evidence type="ECO:0000256" key="11">
    <source>
        <dbReference type="SAM" id="MobiDB-lite"/>
    </source>
</evidence>
<evidence type="ECO:0000259" key="13">
    <source>
        <dbReference type="Pfam" id="PF26002"/>
    </source>
</evidence>
<evidence type="ECO:0000256" key="1">
    <source>
        <dbReference type="ARBA" id="ARBA00004377"/>
    </source>
</evidence>
<organism evidence="14 15">
    <name type="scientific">Acetobacter ascendens</name>
    <dbReference type="NCBI Taxonomy" id="481146"/>
    <lineage>
        <taxon>Bacteria</taxon>
        <taxon>Pseudomonadati</taxon>
        <taxon>Pseudomonadota</taxon>
        <taxon>Alphaproteobacteria</taxon>
        <taxon>Acetobacterales</taxon>
        <taxon>Acetobacteraceae</taxon>
        <taxon>Acetobacter</taxon>
    </lineage>
</organism>
<keyword evidence="4 9" id="KW-1003">Cell membrane</keyword>
<dbReference type="NCBIfam" id="TIGR01843">
    <property type="entry name" value="type_I_hlyD"/>
    <property type="match status" value="1"/>
</dbReference>
<keyword evidence="3 9" id="KW-0813">Transport</keyword>
<dbReference type="Pfam" id="PF26002">
    <property type="entry name" value="Beta-barrel_AprE"/>
    <property type="match status" value="1"/>
</dbReference>
<dbReference type="GO" id="GO:0015031">
    <property type="term" value="P:protein transport"/>
    <property type="evidence" value="ECO:0007669"/>
    <property type="project" value="InterPro"/>
</dbReference>
<evidence type="ECO:0000256" key="6">
    <source>
        <dbReference type="ARBA" id="ARBA00022692"/>
    </source>
</evidence>
<evidence type="ECO:0000256" key="3">
    <source>
        <dbReference type="ARBA" id="ARBA00022448"/>
    </source>
</evidence>
<dbReference type="AlphaFoldDB" id="A0A1Y0V2G7"/>
<dbReference type="PANTHER" id="PTHR30386:SF26">
    <property type="entry name" value="TRANSPORT PROTEIN COMB"/>
    <property type="match status" value="1"/>
</dbReference>
<evidence type="ECO:0000256" key="4">
    <source>
        <dbReference type="ARBA" id="ARBA00022475"/>
    </source>
</evidence>
<comment type="subcellular location">
    <subcellularLocation>
        <location evidence="1 9">Cell inner membrane</location>
        <topology evidence="1 9">Single-pass membrane protein</topology>
    </subcellularLocation>
</comment>
<dbReference type="Gene3D" id="2.40.50.100">
    <property type="match status" value="1"/>
</dbReference>
<keyword evidence="7 9" id="KW-1133">Transmembrane helix</keyword>
<dbReference type="PANTHER" id="PTHR30386">
    <property type="entry name" value="MEMBRANE FUSION SUBUNIT OF EMRAB-TOLC MULTIDRUG EFFLUX PUMP"/>
    <property type="match status" value="1"/>
</dbReference>
<evidence type="ECO:0000256" key="10">
    <source>
        <dbReference type="SAM" id="Coils"/>
    </source>
</evidence>
<feature type="domain" description="AprE-like beta-barrel" evidence="13">
    <location>
        <begin position="362"/>
        <end position="465"/>
    </location>
</feature>
<evidence type="ECO:0000313" key="14">
    <source>
        <dbReference type="EMBL" id="ARW10573.1"/>
    </source>
</evidence>
<evidence type="ECO:0000256" key="5">
    <source>
        <dbReference type="ARBA" id="ARBA00022519"/>
    </source>
</evidence>
<accession>A0A1Y0V2G7</accession>